<dbReference type="PANTHER" id="PTHR33452:SF1">
    <property type="entry name" value="INNER MEMBRANE PROTEIN YPHA-RELATED"/>
    <property type="match status" value="1"/>
</dbReference>
<evidence type="ECO:0008006" key="10">
    <source>
        <dbReference type="Google" id="ProtNLM"/>
    </source>
</evidence>
<organism evidence="8 9">
    <name type="scientific">Gordonia jinhuaensis</name>
    <dbReference type="NCBI Taxonomy" id="1517702"/>
    <lineage>
        <taxon>Bacteria</taxon>
        <taxon>Bacillati</taxon>
        <taxon>Actinomycetota</taxon>
        <taxon>Actinomycetes</taxon>
        <taxon>Mycobacteriales</taxon>
        <taxon>Gordoniaceae</taxon>
        <taxon>Gordonia</taxon>
    </lineage>
</organism>
<feature type="transmembrane region" description="Helical" evidence="7">
    <location>
        <begin position="46"/>
        <end position="65"/>
    </location>
</feature>
<comment type="subcellular location">
    <subcellularLocation>
        <location evidence="1">Cell membrane</location>
        <topology evidence="1">Multi-pass membrane protein</topology>
    </subcellularLocation>
</comment>
<feature type="transmembrane region" description="Helical" evidence="7">
    <location>
        <begin position="144"/>
        <end position="165"/>
    </location>
</feature>
<evidence type="ECO:0000256" key="7">
    <source>
        <dbReference type="SAM" id="Phobius"/>
    </source>
</evidence>
<evidence type="ECO:0000256" key="1">
    <source>
        <dbReference type="ARBA" id="ARBA00004651"/>
    </source>
</evidence>
<feature type="transmembrane region" description="Helical" evidence="7">
    <location>
        <begin position="103"/>
        <end position="129"/>
    </location>
</feature>
<comment type="similarity">
    <text evidence="2">Belongs to the DoxX family.</text>
</comment>
<keyword evidence="5 7" id="KW-1133">Transmembrane helix</keyword>
<gene>
    <name evidence="8" type="ORF">GCM10011489_25040</name>
</gene>
<keyword evidence="4 7" id="KW-0812">Transmembrane</keyword>
<reference evidence="8" key="2">
    <citation type="submission" date="2020-09" db="EMBL/GenBank/DDBJ databases">
        <authorList>
            <person name="Sun Q."/>
            <person name="Zhou Y."/>
        </authorList>
    </citation>
    <scope>NUCLEOTIDE SEQUENCE</scope>
    <source>
        <strain evidence="8">CGMCC 1.12827</strain>
    </source>
</reference>
<dbReference type="InterPro" id="IPR032808">
    <property type="entry name" value="DoxX"/>
</dbReference>
<name>A0A916WWS2_9ACTN</name>
<dbReference type="AlphaFoldDB" id="A0A916WWS2"/>
<dbReference type="PANTHER" id="PTHR33452">
    <property type="entry name" value="OXIDOREDUCTASE CATD-RELATED"/>
    <property type="match status" value="1"/>
</dbReference>
<dbReference type="GO" id="GO:0005886">
    <property type="term" value="C:plasma membrane"/>
    <property type="evidence" value="ECO:0007669"/>
    <property type="project" value="UniProtKB-SubCell"/>
</dbReference>
<evidence type="ECO:0000256" key="2">
    <source>
        <dbReference type="ARBA" id="ARBA00006679"/>
    </source>
</evidence>
<keyword evidence="6 7" id="KW-0472">Membrane</keyword>
<dbReference type="EMBL" id="BMGC01000017">
    <property type="protein sequence ID" value="GGB36007.1"/>
    <property type="molecule type" value="Genomic_DNA"/>
</dbReference>
<accession>A0A916WWS2</accession>
<keyword evidence="9" id="KW-1185">Reference proteome</keyword>
<dbReference type="Proteomes" id="UP000621454">
    <property type="component" value="Unassembled WGS sequence"/>
</dbReference>
<comment type="caution">
    <text evidence="8">The sequence shown here is derived from an EMBL/GenBank/DDBJ whole genome shotgun (WGS) entry which is preliminary data.</text>
</comment>
<dbReference type="InterPro" id="IPR051907">
    <property type="entry name" value="DoxX-like_oxidoreductase"/>
</dbReference>
<feature type="transmembrane region" description="Helical" evidence="7">
    <location>
        <begin position="77"/>
        <end position="96"/>
    </location>
</feature>
<dbReference type="Pfam" id="PF07681">
    <property type="entry name" value="DoxX"/>
    <property type="match status" value="1"/>
</dbReference>
<evidence type="ECO:0000313" key="9">
    <source>
        <dbReference type="Proteomes" id="UP000621454"/>
    </source>
</evidence>
<evidence type="ECO:0000256" key="5">
    <source>
        <dbReference type="ARBA" id="ARBA00022989"/>
    </source>
</evidence>
<proteinExistence type="inferred from homology"/>
<reference evidence="8" key="1">
    <citation type="journal article" date="2014" name="Int. J. Syst. Evol. Microbiol.">
        <title>Complete genome sequence of Corynebacterium casei LMG S-19264T (=DSM 44701T), isolated from a smear-ripened cheese.</title>
        <authorList>
            <consortium name="US DOE Joint Genome Institute (JGI-PGF)"/>
            <person name="Walter F."/>
            <person name="Albersmeier A."/>
            <person name="Kalinowski J."/>
            <person name="Ruckert C."/>
        </authorList>
    </citation>
    <scope>NUCLEOTIDE SEQUENCE</scope>
    <source>
        <strain evidence="8">CGMCC 1.12827</strain>
    </source>
</reference>
<evidence type="ECO:0000256" key="4">
    <source>
        <dbReference type="ARBA" id="ARBA00022692"/>
    </source>
</evidence>
<evidence type="ECO:0000313" key="8">
    <source>
        <dbReference type="EMBL" id="GGB36007.1"/>
    </source>
</evidence>
<evidence type="ECO:0000256" key="3">
    <source>
        <dbReference type="ARBA" id="ARBA00022475"/>
    </source>
</evidence>
<keyword evidence="3" id="KW-1003">Cell membrane</keyword>
<protein>
    <recommendedName>
        <fullName evidence="10">Oxidoreductase</fullName>
    </recommendedName>
</protein>
<evidence type="ECO:0000256" key="6">
    <source>
        <dbReference type="ARBA" id="ARBA00023136"/>
    </source>
</evidence>
<sequence>MQPARYDPFGCYPGRADGVTQDTQINGPRSGSLAAMTKTSFKAADLGALAGRVILGVIFVMHGWQKLVTNGMDKTEAMFRAIGTPAPAFSAHLATWAELVGGVLLILGILVPLVSLILIIDMIGAIYYVHAGNGFWSGEGGYEFPLALIAGLLVVGFVGSGRAGVDHYALRRFRRA</sequence>